<proteinExistence type="predicted"/>
<evidence type="ECO:0000313" key="1">
    <source>
        <dbReference type="EMBL" id="ORX70745.1"/>
    </source>
</evidence>
<accession>A0A1Y1WBK0</accession>
<sequence length="51" mass="5612">MAGGLVAEEQSSFTDATLHMHVYMQHVSCTLYQTNWSMLHFGGGVITMPVP</sequence>
<name>A0A1Y1WBK0_9FUNG</name>
<dbReference type="AlphaFoldDB" id="A0A1Y1WBK0"/>
<protein>
    <submittedName>
        <fullName evidence="1">Uncharacterized protein</fullName>
    </submittedName>
</protein>
<dbReference type="GeneID" id="63803933"/>
<evidence type="ECO:0000313" key="2">
    <source>
        <dbReference type="Proteomes" id="UP000193922"/>
    </source>
</evidence>
<gene>
    <name evidence="1" type="ORF">DL89DRAFT_266892</name>
</gene>
<comment type="caution">
    <text evidence="1">The sequence shown here is derived from an EMBL/GenBank/DDBJ whole genome shotgun (WGS) entry which is preliminary data.</text>
</comment>
<reference evidence="1 2" key="1">
    <citation type="submission" date="2016-07" db="EMBL/GenBank/DDBJ databases">
        <title>Pervasive Adenine N6-methylation of Active Genes in Fungi.</title>
        <authorList>
            <consortium name="DOE Joint Genome Institute"/>
            <person name="Mondo S.J."/>
            <person name="Dannebaum R.O."/>
            <person name="Kuo R.C."/>
            <person name="Labutti K."/>
            <person name="Haridas S."/>
            <person name="Kuo A."/>
            <person name="Salamov A."/>
            <person name="Ahrendt S.R."/>
            <person name="Lipzen A."/>
            <person name="Sullivan W."/>
            <person name="Andreopoulos W.B."/>
            <person name="Clum A."/>
            <person name="Lindquist E."/>
            <person name="Daum C."/>
            <person name="Ramamoorthy G.K."/>
            <person name="Gryganskyi A."/>
            <person name="Culley D."/>
            <person name="Magnuson J.K."/>
            <person name="James T.Y."/>
            <person name="O'Malley M.A."/>
            <person name="Stajich J.E."/>
            <person name="Spatafora J.W."/>
            <person name="Visel A."/>
            <person name="Grigoriev I.V."/>
        </authorList>
    </citation>
    <scope>NUCLEOTIDE SEQUENCE [LARGE SCALE GENOMIC DNA]</scope>
    <source>
        <strain evidence="1 2">ATCC 12442</strain>
    </source>
</reference>
<dbReference type="RefSeq" id="XP_040744324.1">
    <property type="nucleotide sequence ID" value="XM_040887285.1"/>
</dbReference>
<keyword evidence="2" id="KW-1185">Reference proteome</keyword>
<organism evidence="1 2">
    <name type="scientific">Linderina pennispora</name>
    <dbReference type="NCBI Taxonomy" id="61395"/>
    <lineage>
        <taxon>Eukaryota</taxon>
        <taxon>Fungi</taxon>
        <taxon>Fungi incertae sedis</taxon>
        <taxon>Zoopagomycota</taxon>
        <taxon>Kickxellomycotina</taxon>
        <taxon>Kickxellomycetes</taxon>
        <taxon>Kickxellales</taxon>
        <taxon>Kickxellaceae</taxon>
        <taxon>Linderina</taxon>
    </lineage>
</organism>
<dbReference type="Proteomes" id="UP000193922">
    <property type="component" value="Unassembled WGS sequence"/>
</dbReference>
<dbReference type="EMBL" id="MCFD01000005">
    <property type="protein sequence ID" value="ORX70745.1"/>
    <property type="molecule type" value="Genomic_DNA"/>
</dbReference>